<organism evidence="1 2">
    <name type="scientific">Pseudopedobacter saltans</name>
    <dbReference type="NCBI Taxonomy" id="151895"/>
    <lineage>
        <taxon>Bacteria</taxon>
        <taxon>Pseudomonadati</taxon>
        <taxon>Bacteroidota</taxon>
        <taxon>Sphingobacteriia</taxon>
        <taxon>Sphingobacteriales</taxon>
        <taxon>Sphingobacteriaceae</taxon>
        <taxon>Pseudopedobacter</taxon>
    </lineage>
</organism>
<name>A0A2W5GVR4_9SPHI</name>
<dbReference type="Pfam" id="PF09697">
    <property type="entry name" value="Porph_ging"/>
    <property type="match status" value="1"/>
</dbReference>
<comment type="caution">
    <text evidence="1">The sequence shown here is derived from an EMBL/GenBank/DDBJ whole genome shotgun (WGS) entry which is preliminary data.</text>
</comment>
<protein>
    <recommendedName>
        <fullName evidence="3">GLPGLI family protein</fullName>
    </recommendedName>
</protein>
<dbReference type="NCBIfam" id="TIGR01200">
    <property type="entry name" value="GLPGLI"/>
    <property type="match status" value="1"/>
</dbReference>
<gene>
    <name evidence="1" type="ORF">DI598_12645</name>
</gene>
<dbReference type="InterPro" id="IPR005901">
    <property type="entry name" value="GLPGLI"/>
</dbReference>
<evidence type="ECO:0000313" key="2">
    <source>
        <dbReference type="Proteomes" id="UP000249645"/>
    </source>
</evidence>
<dbReference type="AlphaFoldDB" id="A0A2W5GVR4"/>
<accession>A0A2W5GVR4</accession>
<dbReference type="Proteomes" id="UP000249645">
    <property type="component" value="Unassembled WGS sequence"/>
</dbReference>
<evidence type="ECO:0000313" key="1">
    <source>
        <dbReference type="EMBL" id="PZP46029.1"/>
    </source>
</evidence>
<sequence>MKKGILFVILLLSIVQIGLAQNEGIITSGTIIYERRTQMQKTIQEFVNLHPYMKDKSTEIMQMYNGKYKPFQVTDYVMDFDATKSYYAPAEKQPDTHQELDQMFGMPGQDNSVFTNYTDHKRLSTKSIFTTTLNISDSIEPIKWRIMDETRDIAGFECRRANGLIHDSVYVVAFYTPQIVPDMGPESFHGLPGMILGLSLPYLHSTWFATKVTPLTTTVTDSKMNKKGKTVSEKEFQSTIKQLANNMGGEDAGKYLIQFLNF</sequence>
<proteinExistence type="predicted"/>
<evidence type="ECO:0008006" key="3">
    <source>
        <dbReference type="Google" id="ProtNLM"/>
    </source>
</evidence>
<reference evidence="1 2" key="1">
    <citation type="submission" date="2017-11" db="EMBL/GenBank/DDBJ databases">
        <title>Infants hospitalized years apart are colonized by the same room-sourced microbial strains.</title>
        <authorList>
            <person name="Brooks B."/>
            <person name="Olm M.R."/>
            <person name="Firek B.A."/>
            <person name="Baker R."/>
            <person name="Thomas B.C."/>
            <person name="Morowitz M.J."/>
            <person name="Banfield J.F."/>
        </authorList>
    </citation>
    <scope>NUCLEOTIDE SEQUENCE [LARGE SCALE GENOMIC DNA]</scope>
    <source>
        <strain evidence="1">S2_009_000_R2_76</strain>
    </source>
</reference>
<dbReference type="EMBL" id="QFOI01000242">
    <property type="protein sequence ID" value="PZP46029.1"/>
    <property type="molecule type" value="Genomic_DNA"/>
</dbReference>